<evidence type="ECO:0000313" key="17">
    <source>
        <dbReference type="EMBL" id="KAK9833904.1"/>
    </source>
</evidence>
<evidence type="ECO:0000256" key="8">
    <source>
        <dbReference type="ARBA" id="ARBA00022827"/>
    </source>
</evidence>
<evidence type="ECO:0000256" key="11">
    <source>
        <dbReference type="ARBA" id="ARBA00023136"/>
    </source>
</evidence>
<evidence type="ECO:0000256" key="7">
    <source>
        <dbReference type="ARBA" id="ARBA00022692"/>
    </source>
</evidence>
<feature type="domain" description="Glucose-methanol-choline oxidoreductase C-terminal" evidence="16">
    <location>
        <begin position="446"/>
        <end position="590"/>
    </location>
</feature>
<sequence>MTIISLFFSSDLQPLIWDALKYPGPPAKEERPPTRARLEAEARLLQGLLDMRALADTNRSPAHLVAALKQAGVSASAKPDGSADAGKLTVTCDVVIVGSGAGGGAAASILAKAGLKVLVVEKGHFTPAAELTLNEGEAYSTMYEGAGAMKSDNTCLTILAGATVGGGTRVNWGISFETPAKVREQWAKQHGIPWYLTAEYTEALADTCSRYNVTINEIDSRQNQLLKQGLDALGMHSARTPRNINDPQDRCGFTTFGCARGNKQDTSGTWLPDAVDAGAKLMSGIKATQINTEPCRGHAGLAERKAVGISVEIEQADGTVRAMDIRAPAVICAGNAIATPALMLASGIEGRGQVGAHLQCHPITQVRGVFPAEMGPVEPWNGSVTTWFNRDIGDWNSNGYGAWLHASNAHIGYFSAGSGWSSGADFKQQLLDFSQTCCVAVFVRDSSEGRLYLNEDGMPCISYQYNEYDRRTMIQAAGARRVLMSHPDLFWDRPDAAAQAGMSQQQLDAGFQDFLDRIDATISHPDFVDATLPCASAHQMGTARMGADPASSVCDQNGESWDVSGLFVCDGAALPTSIGANPMITISATAVMIAKRLSHALCS</sequence>
<evidence type="ECO:0000256" key="12">
    <source>
        <dbReference type="PIRNR" id="PIRNR028937"/>
    </source>
</evidence>
<proteinExistence type="inferred from homology"/>
<dbReference type="GO" id="GO:0046577">
    <property type="term" value="F:long-chain-alcohol oxidase activity"/>
    <property type="evidence" value="ECO:0007669"/>
    <property type="project" value="UniProtKB-EC"/>
</dbReference>
<evidence type="ECO:0000259" key="16">
    <source>
        <dbReference type="Pfam" id="PF05199"/>
    </source>
</evidence>
<dbReference type="InterPro" id="IPR007867">
    <property type="entry name" value="GMC_OxRtase_C"/>
</dbReference>
<dbReference type="AlphaFoldDB" id="A0AAW1RJM2"/>
<evidence type="ECO:0000256" key="5">
    <source>
        <dbReference type="ARBA" id="ARBA00013125"/>
    </source>
</evidence>
<dbReference type="PIRSF" id="PIRSF028937">
    <property type="entry name" value="Lg_Ch_AO"/>
    <property type="match status" value="1"/>
</dbReference>
<dbReference type="GO" id="GO:0050660">
    <property type="term" value="F:flavin adenine dinucleotide binding"/>
    <property type="evidence" value="ECO:0007669"/>
    <property type="project" value="InterPro"/>
</dbReference>
<comment type="similarity">
    <text evidence="4 12">Belongs to the GMC oxidoreductase family.</text>
</comment>
<feature type="active site" description="Proton acceptor" evidence="13">
    <location>
        <position position="538"/>
    </location>
</feature>
<dbReference type="InterPro" id="IPR000172">
    <property type="entry name" value="GMC_OxRdtase_N"/>
</dbReference>
<evidence type="ECO:0000259" key="15">
    <source>
        <dbReference type="Pfam" id="PF00732"/>
    </source>
</evidence>
<evidence type="ECO:0000256" key="1">
    <source>
        <dbReference type="ARBA" id="ARBA00000920"/>
    </source>
</evidence>
<evidence type="ECO:0000256" key="10">
    <source>
        <dbReference type="ARBA" id="ARBA00023002"/>
    </source>
</evidence>
<comment type="catalytic activity">
    <reaction evidence="1 12">
        <text>a long-chain primary fatty alcohol + O2 = a long-chain fatty aldehyde + H2O2</text>
        <dbReference type="Rhea" id="RHEA:22756"/>
        <dbReference type="ChEBI" id="CHEBI:15379"/>
        <dbReference type="ChEBI" id="CHEBI:16240"/>
        <dbReference type="ChEBI" id="CHEBI:17176"/>
        <dbReference type="ChEBI" id="CHEBI:77396"/>
        <dbReference type="EC" id="1.1.3.20"/>
    </reaction>
</comment>
<evidence type="ECO:0000256" key="3">
    <source>
        <dbReference type="ARBA" id="ARBA00004370"/>
    </source>
</evidence>
<comment type="subcellular location">
    <subcellularLocation>
        <location evidence="3 12">Membrane</location>
    </subcellularLocation>
</comment>
<protein>
    <recommendedName>
        <fullName evidence="5 12">Long-chain-alcohol oxidase</fullName>
        <ecNumber evidence="5 12">1.1.3.20</ecNumber>
    </recommendedName>
</protein>
<dbReference type="EC" id="1.1.3.20" evidence="5 12"/>
<dbReference type="Proteomes" id="UP001438707">
    <property type="component" value="Unassembled WGS sequence"/>
</dbReference>
<dbReference type="Pfam" id="PF13450">
    <property type="entry name" value="NAD_binding_8"/>
    <property type="match status" value="1"/>
</dbReference>
<feature type="binding site" evidence="14">
    <location>
        <begin position="92"/>
        <end position="107"/>
    </location>
    <ligand>
        <name>FAD</name>
        <dbReference type="ChEBI" id="CHEBI:57692"/>
    </ligand>
</feature>
<gene>
    <name evidence="17" type="ORF">WJX74_009498</name>
</gene>
<dbReference type="InterPro" id="IPR012400">
    <property type="entry name" value="Long_Oxdase"/>
</dbReference>
<dbReference type="EMBL" id="JALJOS010000010">
    <property type="protein sequence ID" value="KAK9833904.1"/>
    <property type="molecule type" value="Genomic_DNA"/>
</dbReference>
<keyword evidence="6" id="KW-0285">Flavoprotein</keyword>
<reference evidence="17 18" key="1">
    <citation type="journal article" date="2024" name="Nat. Commun.">
        <title>Phylogenomics reveals the evolutionary origins of lichenization in chlorophyte algae.</title>
        <authorList>
            <person name="Puginier C."/>
            <person name="Libourel C."/>
            <person name="Otte J."/>
            <person name="Skaloud P."/>
            <person name="Haon M."/>
            <person name="Grisel S."/>
            <person name="Petersen M."/>
            <person name="Berrin J.G."/>
            <person name="Delaux P.M."/>
            <person name="Dal Grande F."/>
            <person name="Keller J."/>
        </authorList>
    </citation>
    <scope>NUCLEOTIDE SEQUENCE [LARGE SCALE GENOMIC DNA]</scope>
    <source>
        <strain evidence="17 18">SAG 2145</strain>
    </source>
</reference>
<dbReference type="PANTHER" id="PTHR46056">
    <property type="entry name" value="LONG-CHAIN-ALCOHOL OXIDASE"/>
    <property type="match status" value="1"/>
</dbReference>
<keyword evidence="7" id="KW-0812">Transmembrane</keyword>
<comment type="function">
    <text evidence="2 12">Long-chain fatty alcohol oxidase involved in the omega-oxidation pathway of lipid degradation.</text>
</comment>
<keyword evidence="18" id="KW-1185">Reference proteome</keyword>
<dbReference type="Gene3D" id="3.50.50.60">
    <property type="entry name" value="FAD/NAD(P)-binding domain"/>
    <property type="match status" value="2"/>
</dbReference>
<dbReference type="SUPFAM" id="SSF51905">
    <property type="entry name" value="FAD/NAD(P)-binding domain"/>
    <property type="match status" value="1"/>
</dbReference>
<evidence type="ECO:0000256" key="9">
    <source>
        <dbReference type="ARBA" id="ARBA00022989"/>
    </source>
</evidence>
<accession>A0AAW1RJM2</accession>
<dbReference type="Pfam" id="PF05199">
    <property type="entry name" value="GMC_oxred_C"/>
    <property type="match status" value="1"/>
</dbReference>
<evidence type="ECO:0000256" key="2">
    <source>
        <dbReference type="ARBA" id="ARBA00003842"/>
    </source>
</evidence>
<organism evidence="17 18">
    <name type="scientific">Apatococcus lobatus</name>
    <dbReference type="NCBI Taxonomy" id="904363"/>
    <lineage>
        <taxon>Eukaryota</taxon>
        <taxon>Viridiplantae</taxon>
        <taxon>Chlorophyta</taxon>
        <taxon>core chlorophytes</taxon>
        <taxon>Trebouxiophyceae</taxon>
        <taxon>Chlorellales</taxon>
        <taxon>Chlorellaceae</taxon>
        <taxon>Apatococcus</taxon>
    </lineage>
</organism>
<evidence type="ECO:0000256" key="13">
    <source>
        <dbReference type="PIRSR" id="PIRSR028937-1"/>
    </source>
</evidence>
<feature type="domain" description="Glucose-methanol-choline oxidoreductase N-terminal" evidence="15">
    <location>
        <begin position="140"/>
        <end position="362"/>
    </location>
</feature>
<evidence type="ECO:0000256" key="6">
    <source>
        <dbReference type="ARBA" id="ARBA00022630"/>
    </source>
</evidence>
<dbReference type="Pfam" id="PF00732">
    <property type="entry name" value="GMC_oxred_N"/>
    <property type="match status" value="1"/>
</dbReference>
<dbReference type="PANTHER" id="PTHR46056:SF12">
    <property type="entry name" value="LONG-CHAIN-ALCOHOL OXIDASE"/>
    <property type="match status" value="1"/>
</dbReference>
<dbReference type="GO" id="GO:0016020">
    <property type="term" value="C:membrane"/>
    <property type="evidence" value="ECO:0007669"/>
    <property type="project" value="UniProtKB-SubCell"/>
</dbReference>
<keyword evidence="11 12" id="KW-0472">Membrane</keyword>
<comment type="caution">
    <text evidence="17">The sequence shown here is derived from an EMBL/GenBank/DDBJ whole genome shotgun (WGS) entry which is preliminary data.</text>
</comment>
<evidence type="ECO:0000256" key="4">
    <source>
        <dbReference type="ARBA" id="ARBA00010790"/>
    </source>
</evidence>
<name>A0AAW1RJM2_9CHLO</name>
<evidence type="ECO:0000256" key="14">
    <source>
        <dbReference type="PIRSR" id="PIRSR028937-2"/>
    </source>
</evidence>
<keyword evidence="9" id="KW-1133">Transmembrane helix</keyword>
<evidence type="ECO:0000313" key="18">
    <source>
        <dbReference type="Proteomes" id="UP001438707"/>
    </source>
</evidence>
<keyword evidence="10 12" id="KW-0560">Oxidoreductase</keyword>
<keyword evidence="8 14" id="KW-0274">FAD</keyword>
<dbReference type="InterPro" id="IPR036188">
    <property type="entry name" value="FAD/NAD-bd_sf"/>
</dbReference>